<dbReference type="Proteomes" id="UP000023152">
    <property type="component" value="Unassembled WGS sequence"/>
</dbReference>
<keyword evidence="5 10" id="KW-0472">Membrane</keyword>
<evidence type="ECO:0000313" key="14">
    <source>
        <dbReference type="Proteomes" id="UP000023152"/>
    </source>
</evidence>
<comment type="similarity">
    <text evidence="10">Belongs to the DHHC palmitoyltransferase family.</text>
</comment>
<comment type="catalytic activity">
    <reaction evidence="9 10">
        <text>L-cysteinyl-[protein] + hexadecanoyl-CoA = S-hexadecanoyl-L-cysteinyl-[protein] + CoA</text>
        <dbReference type="Rhea" id="RHEA:36683"/>
        <dbReference type="Rhea" id="RHEA-COMP:10131"/>
        <dbReference type="Rhea" id="RHEA-COMP:11032"/>
        <dbReference type="ChEBI" id="CHEBI:29950"/>
        <dbReference type="ChEBI" id="CHEBI:57287"/>
        <dbReference type="ChEBI" id="CHEBI:57379"/>
        <dbReference type="ChEBI" id="CHEBI:74151"/>
        <dbReference type="EC" id="2.3.1.225"/>
    </reaction>
</comment>
<dbReference type="OrthoDB" id="9909019at2759"/>
<comment type="caution">
    <text evidence="13">The sequence shown here is derived from an EMBL/GenBank/DDBJ whole genome shotgun (WGS) entry which is preliminary data.</text>
</comment>
<keyword evidence="7" id="KW-0449">Lipoprotein</keyword>
<evidence type="ECO:0000256" key="5">
    <source>
        <dbReference type="ARBA" id="ARBA00023136"/>
    </source>
</evidence>
<dbReference type="EC" id="2.3.1.225" evidence="10"/>
<keyword evidence="11" id="KW-0732">Signal</keyword>
<comment type="subcellular location">
    <subcellularLocation>
        <location evidence="1">Endomembrane system</location>
        <topology evidence="1">Multi-pass membrane protein</topology>
    </subcellularLocation>
</comment>
<evidence type="ECO:0000256" key="4">
    <source>
        <dbReference type="ARBA" id="ARBA00022989"/>
    </source>
</evidence>
<keyword evidence="8 10" id="KW-0012">Acyltransferase</keyword>
<dbReference type="PANTHER" id="PTHR22883:SF43">
    <property type="entry name" value="PALMITOYLTRANSFERASE APP"/>
    <property type="match status" value="1"/>
</dbReference>
<evidence type="ECO:0000313" key="13">
    <source>
        <dbReference type="EMBL" id="ETO36214.1"/>
    </source>
</evidence>
<evidence type="ECO:0000256" key="3">
    <source>
        <dbReference type="ARBA" id="ARBA00022692"/>
    </source>
</evidence>
<feature type="transmembrane region" description="Helical" evidence="10">
    <location>
        <begin position="89"/>
        <end position="112"/>
    </location>
</feature>
<evidence type="ECO:0000256" key="6">
    <source>
        <dbReference type="ARBA" id="ARBA00023139"/>
    </source>
</evidence>
<evidence type="ECO:0000256" key="11">
    <source>
        <dbReference type="SAM" id="SignalP"/>
    </source>
</evidence>
<feature type="domain" description="Palmitoyltransferase DHHC" evidence="12">
    <location>
        <begin position="42"/>
        <end position="166"/>
    </location>
</feature>
<dbReference type="PANTHER" id="PTHR22883">
    <property type="entry name" value="ZINC FINGER DHHC DOMAIN CONTAINING PROTEIN"/>
    <property type="match status" value="1"/>
</dbReference>
<evidence type="ECO:0000256" key="8">
    <source>
        <dbReference type="ARBA" id="ARBA00023315"/>
    </source>
</evidence>
<sequence>MMILSLGTALLADFFLIRTNTTDPGIIPRASKEKPMYGPPNEKDRFCETCYIYRPTHAKHCPICDACVNGFDHHCPWVGTCVAERNLRYFVGFVTSAGLYGIICCIGMIVLLTISPGVGQVGGLTSLGAILIALYSGIFALTLVPMSCSYFSMIPQQLTTNEKIKYGKRLMTTSEMQQTTQESGCSILISVLCLQKPKSQIYQWLQDILYIRENKSVLSFSLQALLSAASCFYFSIDYHVHKFAIKLIQATNLGYSLIFHLCLSIEVKV</sequence>
<comment type="domain">
    <text evidence="10">The DHHC domain is required for palmitoyltransferase activity.</text>
</comment>
<reference evidence="13 14" key="1">
    <citation type="journal article" date="2013" name="Curr. Biol.">
        <title>The Genome of the Foraminiferan Reticulomyxa filosa.</title>
        <authorList>
            <person name="Glockner G."/>
            <person name="Hulsmann N."/>
            <person name="Schleicher M."/>
            <person name="Noegel A.A."/>
            <person name="Eichinger L."/>
            <person name="Gallinger C."/>
            <person name="Pawlowski J."/>
            <person name="Sierra R."/>
            <person name="Euteneuer U."/>
            <person name="Pillet L."/>
            <person name="Moustafa A."/>
            <person name="Platzer M."/>
            <person name="Groth M."/>
            <person name="Szafranski K."/>
            <person name="Schliwa M."/>
        </authorList>
    </citation>
    <scope>NUCLEOTIDE SEQUENCE [LARGE SCALE GENOMIC DNA]</scope>
</reference>
<organism evidence="13 14">
    <name type="scientific">Reticulomyxa filosa</name>
    <dbReference type="NCBI Taxonomy" id="46433"/>
    <lineage>
        <taxon>Eukaryota</taxon>
        <taxon>Sar</taxon>
        <taxon>Rhizaria</taxon>
        <taxon>Retaria</taxon>
        <taxon>Foraminifera</taxon>
        <taxon>Monothalamids</taxon>
        <taxon>Reticulomyxidae</taxon>
        <taxon>Reticulomyxa</taxon>
    </lineage>
</organism>
<dbReference type="AlphaFoldDB" id="X6PDT1"/>
<evidence type="ECO:0000256" key="2">
    <source>
        <dbReference type="ARBA" id="ARBA00022679"/>
    </source>
</evidence>
<keyword evidence="6" id="KW-0564">Palmitate</keyword>
<gene>
    <name evidence="13" type="ORF">RFI_00846</name>
</gene>
<dbReference type="PROSITE" id="PS50216">
    <property type="entry name" value="DHHC"/>
    <property type="match status" value="1"/>
</dbReference>
<keyword evidence="2 10" id="KW-0808">Transferase</keyword>
<dbReference type="GO" id="GO:0006612">
    <property type="term" value="P:protein targeting to membrane"/>
    <property type="evidence" value="ECO:0007669"/>
    <property type="project" value="TreeGrafter"/>
</dbReference>
<dbReference type="GO" id="GO:0005783">
    <property type="term" value="C:endoplasmic reticulum"/>
    <property type="evidence" value="ECO:0007669"/>
    <property type="project" value="TreeGrafter"/>
</dbReference>
<evidence type="ECO:0000256" key="9">
    <source>
        <dbReference type="ARBA" id="ARBA00048048"/>
    </source>
</evidence>
<proteinExistence type="inferred from homology"/>
<feature type="chain" id="PRO_5004977417" description="Palmitoyltransferase" evidence="11">
    <location>
        <begin position="20"/>
        <end position="269"/>
    </location>
</feature>
<accession>X6PDT1</accession>
<name>X6PDT1_RETFI</name>
<dbReference type="GO" id="GO:0019706">
    <property type="term" value="F:protein-cysteine S-palmitoyltransferase activity"/>
    <property type="evidence" value="ECO:0007669"/>
    <property type="project" value="UniProtKB-EC"/>
</dbReference>
<keyword evidence="4 10" id="KW-1133">Transmembrane helix</keyword>
<evidence type="ECO:0000256" key="1">
    <source>
        <dbReference type="ARBA" id="ARBA00004127"/>
    </source>
</evidence>
<feature type="signal peptide" evidence="11">
    <location>
        <begin position="1"/>
        <end position="19"/>
    </location>
</feature>
<dbReference type="InterPro" id="IPR001594">
    <property type="entry name" value="Palmitoyltrfase_DHHC"/>
</dbReference>
<keyword evidence="14" id="KW-1185">Reference proteome</keyword>
<evidence type="ECO:0000259" key="12">
    <source>
        <dbReference type="Pfam" id="PF01529"/>
    </source>
</evidence>
<evidence type="ECO:0000256" key="7">
    <source>
        <dbReference type="ARBA" id="ARBA00023288"/>
    </source>
</evidence>
<protein>
    <recommendedName>
        <fullName evidence="10">Palmitoyltransferase</fullName>
        <ecNumber evidence="10">2.3.1.225</ecNumber>
    </recommendedName>
</protein>
<feature type="transmembrane region" description="Helical" evidence="10">
    <location>
        <begin position="124"/>
        <end position="144"/>
    </location>
</feature>
<evidence type="ECO:0000256" key="10">
    <source>
        <dbReference type="RuleBase" id="RU079119"/>
    </source>
</evidence>
<dbReference type="InterPro" id="IPR039859">
    <property type="entry name" value="PFA4/ZDH16/20/ERF2-like"/>
</dbReference>
<dbReference type="GO" id="GO:0005794">
    <property type="term" value="C:Golgi apparatus"/>
    <property type="evidence" value="ECO:0007669"/>
    <property type="project" value="TreeGrafter"/>
</dbReference>
<dbReference type="Pfam" id="PF01529">
    <property type="entry name" value="DHHC"/>
    <property type="match status" value="1"/>
</dbReference>
<dbReference type="EMBL" id="ASPP01000892">
    <property type="protein sequence ID" value="ETO36214.1"/>
    <property type="molecule type" value="Genomic_DNA"/>
</dbReference>
<keyword evidence="3 10" id="KW-0812">Transmembrane</keyword>